<dbReference type="CDD" id="cd03784">
    <property type="entry name" value="GT1_Gtf-like"/>
    <property type="match status" value="1"/>
</dbReference>
<dbReference type="SUPFAM" id="SSF53756">
    <property type="entry name" value="UDP-Glycosyltransferase/glycogen phosphorylase"/>
    <property type="match status" value="1"/>
</dbReference>
<dbReference type="Pfam" id="PF06722">
    <property type="entry name" value="EryCIII-like_C"/>
    <property type="match status" value="1"/>
</dbReference>
<feature type="compositionally biased region" description="Polar residues" evidence="1">
    <location>
        <begin position="423"/>
        <end position="433"/>
    </location>
</feature>
<dbReference type="PANTHER" id="PTHR48050">
    <property type="entry name" value="STEROL 3-BETA-GLUCOSYLTRANSFERASE"/>
    <property type="match status" value="1"/>
</dbReference>
<evidence type="ECO:0000256" key="1">
    <source>
        <dbReference type="SAM" id="MobiDB-lite"/>
    </source>
</evidence>
<name>A0ABT4APT4_9BACT</name>
<feature type="compositionally biased region" description="Low complexity" evidence="1">
    <location>
        <begin position="411"/>
        <end position="422"/>
    </location>
</feature>
<feature type="domain" description="Glycosyltransferase family 28 N-terminal" evidence="2">
    <location>
        <begin position="3"/>
        <end position="82"/>
    </location>
</feature>
<dbReference type="Proteomes" id="UP001207654">
    <property type="component" value="Unassembled WGS sequence"/>
</dbReference>
<dbReference type="InterPro" id="IPR010610">
    <property type="entry name" value="EryCIII-like_C"/>
</dbReference>
<feature type="region of interest" description="Disordered" evidence="1">
    <location>
        <begin position="411"/>
        <end position="433"/>
    </location>
</feature>
<accession>A0ABT4APT4</accession>
<proteinExistence type="predicted"/>
<sequence>MRILVVACGTRGDFQPMLALALALRRAGHEALLAATPTFASEASALGVPFAPVGMDFQQLITRHRSELQPHRPLSAIRLMNRLIPEGVRAEWESLRPLARGSDLVVGAGATLTSRSVAEAAHVPYRYVAYTPQILPSVWHPPVMLPLTGTPRWLNRLCWAGIRSIYNRVLLPSLNTWRQSEGLPPVPCAIRHVFSPDTSLLAADPEVAPAPPDLPVPQVGAFHLEDPRPLPAEVERFLADGERPIYIGFGSMPDSDAARTSLTLAEAARRAGCRALLSSGWAGLGGESLGSHVLVVGPLSHGQLFPRLAGIVHHGGAGTTSASTRAGVPQVVVPHMVDQFMNAHYVCTAGIGTSLTRGQLGVERLVRALIHIREDSAMRERAARVGERVRERDSLAAAVELLERAAGGAHSSGVTVTSSVNSRDITLSRSSTS</sequence>
<organism evidence="4 5">
    <name type="scientific">Archangium lansingense</name>
    <dbReference type="NCBI Taxonomy" id="2995310"/>
    <lineage>
        <taxon>Bacteria</taxon>
        <taxon>Pseudomonadati</taxon>
        <taxon>Myxococcota</taxon>
        <taxon>Myxococcia</taxon>
        <taxon>Myxococcales</taxon>
        <taxon>Cystobacterineae</taxon>
        <taxon>Archangiaceae</taxon>
        <taxon>Archangium</taxon>
    </lineage>
</organism>
<dbReference type="InterPro" id="IPR004276">
    <property type="entry name" value="GlycoTrans_28_N"/>
</dbReference>
<dbReference type="EMBL" id="JAPNKA010000001">
    <property type="protein sequence ID" value="MCY1083698.1"/>
    <property type="molecule type" value="Genomic_DNA"/>
</dbReference>
<comment type="caution">
    <text evidence="4">The sequence shown here is derived from an EMBL/GenBank/DDBJ whole genome shotgun (WGS) entry which is preliminary data.</text>
</comment>
<reference evidence="4 5" key="1">
    <citation type="submission" date="2022-11" db="EMBL/GenBank/DDBJ databases">
        <title>Minimal conservation of predation-associated metabolite biosynthetic gene clusters underscores biosynthetic potential of Myxococcota including descriptions for ten novel species: Archangium lansinium sp. nov., Myxococcus landrumus sp. nov., Nannocystis bai.</title>
        <authorList>
            <person name="Ahearne A."/>
            <person name="Stevens C."/>
            <person name="Phillips K."/>
        </authorList>
    </citation>
    <scope>NUCLEOTIDE SEQUENCE [LARGE SCALE GENOMIC DNA]</scope>
    <source>
        <strain evidence="4 5">MIWBW</strain>
    </source>
</reference>
<feature type="domain" description="Erythromycin biosynthesis protein CIII-like C-terminal" evidence="3">
    <location>
        <begin position="291"/>
        <end position="388"/>
    </location>
</feature>
<evidence type="ECO:0000313" key="5">
    <source>
        <dbReference type="Proteomes" id="UP001207654"/>
    </source>
</evidence>
<dbReference type="InterPro" id="IPR002213">
    <property type="entry name" value="UDP_glucos_trans"/>
</dbReference>
<evidence type="ECO:0000313" key="4">
    <source>
        <dbReference type="EMBL" id="MCY1083698.1"/>
    </source>
</evidence>
<keyword evidence="5" id="KW-1185">Reference proteome</keyword>
<dbReference type="Gene3D" id="3.40.50.2000">
    <property type="entry name" value="Glycogen Phosphorylase B"/>
    <property type="match status" value="2"/>
</dbReference>
<dbReference type="InterPro" id="IPR050426">
    <property type="entry name" value="Glycosyltransferase_28"/>
</dbReference>
<dbReference type="PANTHER" id="PTHR48050:SF13">
    <property type="entry name" value="STEROL 3-BETA-GLUCOSYLTRANSFERASE UGT80A2"/>
    <property type="match status" value="1"/>
</dbReference>
<evidence type="ECO:0000259" key="3">
    <source>
        <dbReference type="Pfam" id="PF06722"/>
    </source>
</evidence>
<gene>
    <name evidence="4" type="ORF">OV287_55590</name>
</gene>
<dbReference type="RefSeq" id="WP_267542221.1">
    <property type="nucleotide sequence ID" value="NZ_JAPNKA010000001.1"/>
</dbReference>
<dbReference type="Pfam" id="PF03033">
    <property type="entry name" value="Glyco_transf_28"/>
    <property type="match status" value="1"/>
</dbReference>
<protein>
    <submittedName>
        <fullName evidence="4">Glycosyltransferase</fullName>
    </submittedName>
</protein>
<evidence type="ECO:0000259" key="2">
    <source>
        <dbReference type="Pfam" id="PF03033"/>
    </source>
</evidence>